<feature type="compositionally biased region" description="Acidic residues" evidence="1">
    <location>
        <begin position="154"/>
        <end position="167"/>
    </location>
</feature>
<feature type="region of interest" description="Disordered" evidence="1">
    <location>
        <begin position="25"/>
        <end position="73"/>
    </location>
</feature>
<feature type="compositionally biased region" description="Polar residues" evidence="1">
    <location>
        <begin position="92"/>
        <end position="105"/>
    </location>
</feature>
<feature type="signal peptide" evidence="2">
    <location>
        <begin position="1"/>
        <end position="24"/>
    </location>
</feature>
<protein>
    <submittedName>
        <fullName evidence="3">Uncharacterized protein</fullName>
    </submittedName>
</protein>
<feature type="region of interest" description="Disordered" evidence="1">
    <location>
        <begin position="88"/>
        <end position="194"/>
    </location>
</feature>
<organism evidence="3 4">
    <name type="scientific">Tanacetum coccineum</name>
    <dbReference type="NCBI Taxonomy" id="301880"/>
    <lineage>
        <taxon>Eukaryota</taxon>
        <taxon>Viridiplantae</taxon>
        <taxon>Streptophyta</taxon>
        <taxon>Embryophyta</taxon>
        <taxon>Tracheophyta</taxon>
        <taxon>Spermatophyta</taxon>
        <taxon>Magnoliopsida</taxon>
        <taxon>eudicotyledons</taxon>
        <taxon>Gunneridae</taxon>
        <taxon>Pentapetalae</taxon>
        <taxon>asterids</taxon>
        <taxon>campanulids</taxon>
        <taxon>Asterales</taxon>
        <taxon>Asteraceae</taxon>
        <taxon>Asteroideae</taxon>
        <taxon>Anthemideae</taxon>
        <taxon>Anthemidinae</taxon>
        <taxon>Tanacetum</taxon>
    </lineage>
</organism>
<evidence type="ECO:0000256" key="1">
    <source>
        <dbReference type="SAM" id="MobiDB-lite"/>
    </source>
</evidence>
<dbReference type="EMBL" id="BQNB010020179">
    <property type="protein sequence ID" value="GJT93183.1"/>
    <property type="molecule type" value="Genomic_DNA"/>
</dbReference>
<feature type="compositionally biased region" description="Acidic residues" evidence="1">
    <location>
        <begin position="118"/>
        <end position="135"/>
    </location>
</feature>
<comment type="caution">
    <text evidence="3">The sequence shown here is derived from an EMBL/GenBank/DDBJ whole genome shotgun (WGS) entry which is preliminary data.</text>
</comment>
<feature type="compositionally biased region" description="Basic and acidic residues" evidence="1">
    <location>
        <begin position="28"/>
        <end position="37"/>
    </location>
</feature>
<sequence>MGYSISLEASCLLCFVVVIISSKASVKKKQDGSDKTKTPPTAKGKRLKTSAKAAKHAKQKQPTKTSKAKGLTVLSEVALTKAEQIKLATKRSLIQTHRSHASGSGSDEGTGGKPGVPDNDDDTDNESDDDQNDDDNLVHPKLSTFDEKERQDDEDKEEEWSDDEAYNDENQGANVKGEELDEEETNEEDKANELYRDVNINLEGRDTKITDAPRTIVQTT</sequence>
<feature type="chain" id="PRO_5047243733" evidence="2">
    <location>
        <begin position="25"/>
        <end position="220"/>
    </location>
</feature>
<reference evidence="3" key="1">
    <citation type="journal article" date="2022" name="Int. J. Mol. Sci.">
        <title>Draft Genome of Tanacetum Coccineum: Genomic Comparison of Closely Related Tanacetum-Family Plants.</title>
        <authorList>
            <person name="Yamashiro T."/>
            <person name="Shiraishi A."/>
            <person name="Nakayama K."/>
            <person name="Satake H."/>
        </authorList>
    </citation>
    <scope>NUCLEOTIDE SEQUENCE</scope>
</reference>
<dbReference type="Proteomes" id="UP001151760">
    <property type="component" value="Unassembled WGS sequence"/>
</dbReference>
<keyword evidence="2" id="KW-0732">Signal</keyword>
<proteinExistence type="predicted"/>
<name>A0ABQ5HZB0_9ASTR</name>
<reference evidence="3" key="2">
    <citation type="submission" date="2022-01" db="EMBL/GenBank/DDBJ databases">
        <authorList>
            <person name="Yamashiro T."/>
            <person name="Shiraishi A."/>
            <person name="Satake H."/>
            <person name="Nakayama K."/>
        </authorList>
    </citation>
    <scope>NUCLEOTIDE SEQUENCE</scope>
</reference>
<evidence type="ECO:0000313" key="3">
    <source>
        <dbReference type="EMBL" id="GJT93183.1"/>
    </source>
</evidence>
<keyword evidence="4" id="KW-1185">Reference proteome</keyword>
<accession>A0ABQ5HZB0</accession>
<evidence type="ECO:0000256" key="2">
    <source>
        <dbReference type="SAM" id="SignalP"/>
    </source>
</evidence>
<feature type="compositionally biased region" description="Basic and acidic residues" evidence="1">
    <location>
        <begin position="144"/>
        <end position="153"/>
    </location>
</feature>
<evidence type="ECO:0000313" key="4">
    <source>
        <dbReference type="Proteomes" id="UP001151760"/>
    </source>
</evidence>
<feature type="compositionally biased region" description="Basic residues" evidence="1">
    <location>
        <begin position="43"/>
        <end position="61"/>
    </location>
</feature>
<gene>
    <name evidence="3" type="ORF">Tco_1082028</name>
</gene>